<dbReference type="AlphaFoldDB" id="A0A402A8G9"/>
<keyword evidence="2" id="KW-1185">Reference proteome</keyword>
<reference evidence="2" key="1">
    <citation type="submission" date="2018-12" db="EMBL/GenBank/DDBJ databases">
        <title>Tengunoibacter tsumagoiensis gen. nov., sp. nov., Dictyobacter kobayashii sp. nov., D. alpinus sp. nov., and D. joshuensis sp. nov. and description of Dictyobacteraceae fam. nov. within the order Ktedonobacterales isolated from Tengu-no-mugimeshi.</title>
        <authorList>
            <person name="Wang C.M."/>
            <person name="Zheng Y."/>
            <person name="Sakai Y."/>
            <person name="Toyoda A."/>
            <person name="Minakuchi Y."/>
            <person name="Abe K."/>
            <person name="Yokota A."/>
            <person name="Yabe S."/>
        </authorList>
    </citation>
    <scope>NUCLEOTIDE SEQUENCE [LARGE SCALE GENOMIC DNA]</scope>
    <source>
        <strain evidence="2">Uno3</strain>
    </source>
</reference>
<dbReference type="GO" id="GO:0032259">
    <property type="term" value="P:methylation"/>
    <property type="evidence" value="ECO:0007669"/>
    <property type="project" value="UniProtKB-KW"/>
</dbReference>
<dbReference type="GO" id="GO:0003677">
    <property type="term" value="F:DNA binding"/>
    <property type="evidence" value="ECO:0007669"/>
    <property type="project" value="InterPro"/>
</dbReference>
<dbReference type="RefSeq" id="WP_126582787.1">
    <property type="nucleotide sequence ID" value="NZ_BIFR01000002.1"/>
</dbReference>
<dbReference type="GO" id="GO:0009007">
    <property type="term" value="F:site-specific DNA-methyltransferase (adenine-specific) activity"/>
    <property type="evidence" value="ECO:0007669"/>
    <property type="project" value="InterPro"/>
</dbReference>
<protein>
    <submittedName>
        <fullName evidence="1">N-6-adenine-methyltransferase</fullName>
    </submittedName>
</protein>
<dbReference type="GO" id="GO:0009307">
    <property type="term" value="P:DNA restriction-modification system"/>
    <property type="evidence" value="ECO:0007669"/>
    <property type="project" value="InterPro"/>
</dbReference>
<keyword evidence="1" id="KW-0489">Methyltransferase</keyword>
<dbReference type="OrthoDB" id="481219at2"/>
<sequence length="186" mass="21043">MSDEWYTPARYLQAAREVMGAIDLDPASTELANQTVQAGTYYTREQNGLAFPWEGRVWLNPPFGRRQTPGKKTNQGVWITKLVQEYQAGRVSEAILLTTGRTDTSWFSPLWDYPICFTDHKVGFFTPSSGKILQECGHTHGTIFVYLGPQRECFLEVFSQFGVVAQRVSPAKTRPQNLALWNGVFT</sequence>
<dbReference type="Pfam" id="PF05869">
    <property type="entry name" value="Dam"/>
    <property type="match status" value="1"/>
</dbReference>
<accession>A0A402A8G9</accession>
<dbReference type="EMBL" id="BIFR01000002">
    <property type="protein sequence ID" value="GCE15306.1"/>
    <property type="molecule type" value="Genomic_DNA"/>
</dbReference>
<name>A0A402A8G9_9CHLR</name>
<organism evidence="1 2">
    <name type="scientific">Tengunoibacter tsumagoiensis</name>
    <dbReference type="NCBI Taxonomy" id="2014871"/>
    <lineage>
        <taxon>Bacteria</taxon>
        <taxon>Bacillati</taxon>
        <taxon>Chloroflexota</taxon>
        <taxon>Ktedonobacteria</taxon>
        <taxon>Ktedonobacterales</taxon>
        <taxon>Dictyobacteraceae</taxon>
        <taxon>Tengunoibacter</taxon>
    </lineage>
</organism>
<evidence type="ECO:0000313" key="2">
    <source>
        <dbReference type="Proteomes" id="UP000287352"/>
    </source>
</evidence>
<evidence type="ECO:0000313" key="1">
    <source>
        <dbReference type="EMBL" id="GCE15306.1"/>
    </source>
</evidence>
<gene>
    <name evidence="1" type="ORF">KTT_51650</name>
</gene>
<proteinExistence type="predicted"/>
<comment type="caution">
    <text evidence="1">The sequence shown here is derived from an EMBL/GenBank/DDBJ whole genome shotgun (WGS) entry which is preliminary data.</text>
</comment>
<dbReference type="Proteomes" id="UP000287352">
    <property type="component" value="Unassembled WGS sequence"/>
</dbReference>
<dbReference type="InterPro" id="IPR008593">
    <property type="entry name" value="Dam_MeTrfase"/>
</dbReference>
<keyword evidence="1" id="KW-0808">Transferase</keyword>